<dbReference type="AlphaFoldDB" id="A0A9N9KY61"/>
<keyword evidence="2" id="KW-1185">Reference proteome</keyword>
<sequence>MLTTIPKNSGLISRVQTYAPCSRAPAPSPVTALPAMKAADEGARAVTREPTMNFSSENNK</sequence>
<name>A0A9N9KY61_9HELO</name>
<protein>
    <submittedName>
        <fullName evidence="1">Uncharacterized protein</fullName>
    </submittedName>
</protein>
<evidence type="ECO:0000313" key="1">
    <source>
        <dbReference type="EMBL" id="CAG8953637.1"/>
    </source>
</evidence>
<organism evidence="1 2">
    <name type="scientific">Hymenoscyphus fraxineus</name>
    <dbReference type="NCBI Taxonomy" id="746836"/>
    <lineage>
        <taxon>Eukaryota</taxon>
        <taxon>Fungi</taxon>
        <taxon>Dikarya</taxon>
        <taxon>Ascomycota</taxon>
        <taxon>Pezizomycotina</taxon>
        <taxon>Leotiomycetes</taxon>
        <taxon>Helotiales</taxon>
        <taxon>Helotiaceae</taxon>
        <taxon>Hymenoscyphus</taxon>
    </lineage>
</organism>
<proteinExistence type="predicted"/>
<evidence type="ECO:0000313" key="2">
    <source>
        <dbReference type="Proteomes" id="UP000696280"/>
    </source>
</evidence>
<reference evidence="1" key="1">
    <citation type="submission" date="2021-07" db="EMBL/GenBank/DDBJ databases">
        <authorList>
            <person name="Durling M."/>
        </authorList>
    </citation>
    <scope>NUCLEOTIDE SEQUENCE</scope>
</reference>
<dbReference type="Proteomes" id="UP000696280">
    <property type="component" value="Unassembled WGS sequence"/>
</dbReference>
<dbReference type="EMBL" id="CAJVRL010000051">
    <property type="protein sequence ID" value="CAG8953637.1"/>
    <property type="molecule type" value="Genomic_DNA"/>
</dbReference>
<accession>A0A9N9KY61</accession>
<comment type="caution">
    <text evidence="1">The sequence shown here is derived from an EMBL/GenBank/DDBJ whole genome shotgun (WGS) entry which is preliminary data.</text>
</comment>
<gene>
    <name evidence="1" type="ORF">HYFRA_00010096</name>
</gene>